<evidence type="ECO:0000313" key="1">
    <source>
        <dbReference type="EMBL" id="KAI3712137.1"/>
    </source>
</evidence>
<evidence type="ECO:0000313" key="2">
    <source>
        <dbReference type="Proteomes" id="UP001056120"/>
    </source>
</evidence>
<sequence>MELKPHANDLWNKTGQIEIYIDNEVIGRGNYKLKKIIAVNRAADDAYKNLFAKIGNKHGAEPIDREDKIDAGDTNSNNNENDAFDKLQFFLKKFELDHHEMIALVSNLGLKRLSGYIVMRWALRDALTQLLGCLESLSDMVEIGEMSRSENWVSGEGIAG</sequence>
<accession>A0ACB9AQJ9</accession>
<name>A0ACB9AQJ9_9ASTR</name>
<proteinExistence type="predicted"/>
<dbReference type="Proteomes" id="UP001056120">
    <property type="component" value="Linkage Group LG24"/>
</dbReference>
<protein>
    <submittedName>
        <fullName evidence="1">Uncharacterized protein</fullName>
    </submittedName>
</protein>
<reference evidence="2" key="1">
    <citation type="journal article" date="2022" name="Mol. Ecol. Resour.">
        <title>The genomes of chicory, endive, great burdock and yacon provide insights into Asteraceae palaeo-polyploidization history and plant inulin production.</title>
        <authorList>
            <person name="Fan W."/>
            <person name="Wang S."/>
            <person name="Wang H."/>
            <person name="Wang A."/>
            <person name="Jiang F."/>
            <person name="Liu H."/>
            <person name="Zhao H."/>
            <person name="Xu D."/>
            <person name="Zhang Y."/>
        </authorList>
    </citation>
    <scope>NUCLEOTIDE SEQUENCE [LARGE SCALE GENOMIC DNA]</scope>
    <source>
        <strain evidence="2">cv. Yunnan</strain>
    </source>
</reference>
<comment type="caution">
    <text evidence="1">The sequence shown here is derived from an EMBL/GenBank/DDBJ whole genome shotgun (WGS) entry which is preliminary data.</text>
</comment>
<reference evidence="1 2" key="2">
    <citation type="journal article" date="2022" name="Mol. Ecol. Resour.">
        <title>The genomes of chicory, endive, great burdock and yacon provide insights into Asteraceae paleo-polyploidization history and plant inulin production.</title>
        <authorList>
            <person name="Fan W."/>
            <person name="Wang S."/>
            <person name="Wang H."/>
            <person name="Wang A."/>
            <person name="Jiang F."/>
            <person name="Liu H."/>
            <person name="Zhao H."/>
            <person name="Xu D."/>
            <person name="Zhang Y."/>
        </authorList>
    </citation>
    <scope>NUCLEOTIDE SEQUENCE [LARGE SCALE GENOMIC DNA]</scope>
    <source>
        <strain evidence="2">cv. Yunnan</strain>
        <tissue evidence="1">Leaves</tissue>
    </source>
</reference>
<keyword evidence="2" id="KW-1185">Reference proteome</keyword>
<gene>
    <name evidence="1" type="ORF">L1987_70686</name>
</gene>
<dbReference type="EMBL" id="CM042041">
    <property type="protein sequence ID" value="KAI3712137.1"/>
    <property type="molecule type" value="Genomic_DNA"/>
</dbReference>
<organism evidence="1 2">
    <name type="scientific">Smallanthus sonchifolius</name>
    <dbReference type="NCBI Taxonomy" id="185202"/>
    <lineage>
        <taxon>Eukaryota</taxon>
        <taxon>Viridiplantae</taxon>
        <taxon>Streptophyta</taxon>
        <taxon>Embryophyta</taxon>
        <taxon>Tracheophyta</taxon>
        <taxon>Spermatophyta</taxon>
        <taxon>Magnoliopsida</taxon>
        <taxon>eudicotyledons</taxon>
        <taxon>Gunneridae</taxon>
        <taxon>Pentapetalae</taxon>
        <taxon>asterids</taxon>
        <taxon>campanulids</taxon>
        <taxon>Asterales</taxon>
        <taxon>Asteraceae</taxon>
        <taxon>Asteroideae</taxon>
        <taxon>Heliantheae alliance</taxon>
        <taxon>Millerieae</taxon>
        <taxon>Smallanthus</taxon>
    </lineage>
</organism>